<dbReference type="AlphaFoldDB" id="A0AAD1Y3W1"/>
<feature type="region of interest" description="Disordered" evidence="1">
    <location>
        <begin position="100"/>
        <end position="134"/>
    </location>
</feature>
<evidence type="ECO:0000313" key="2">
    <source>
        <dbReference type="EMBL" id="CAI2384177.1"/>
    </source>
</evidence>
<accession>A0AAD1Y3W1</accession>
<keyword evidence="3" id="KW-1185">Reference proteome</keyword>
<dbReference type="EMBL" id="CAMPGE010026491">
    <property type="protein sequence ID" value="CAI2384177.1"/>
    <property type="molecule type" value="Genomic_DNA"/>
</dbReference>
<gene>
    <name evidence="2" type="ORF">ECRASSUSDP1_LOCUS25699</name>
</gene>
<name>A0AAD1Y3W1_EUPCR</name>
<sequence>MEMKVNTLQRKYDKLKDRIAYMYYEILKTQDKKELYRKDILRLKAMIESHLKHSKNKDAIKLSSDDLWACKSDSLSDICDDDSSSIDSDILDHPIQVIGTRPPTLGLSLSRGLTKSYSEEPKKRKRKEASKNME</sequence>
<comment type="caution">
    <text evidence="2">The sequence shown here is derived from an EMBL/GenBank/DDBJ whole genome shotgun (WGS) entry which is preliminary data.</text>
</comment>
<evidence type="ECO:0000256" key="1">
    <source>
        <dbReference type="SAM" id="MobiDB-lite"/>
    </source>
</evidence>
<reference evidence="2" key="1">
    <citation type="submission" date="2023-07" db="EMBL/GenBank/DDBJ databases">
        <authorList>
            <consortium name="AG Swart"/>
            <person name="Singh M."/>
            <person name="Singh A."/>
            <person name="Seah K."/>
            <person name="Emmerich C."/>
        </authorList>
    </citation>
    <scope>NUCLEOTIDE SEQUENCE</scope>
    <source>
        <strain evidence="2">DP1</strain>
    </source>
</reference>
<evidence type="ECO:0000313" key="3">
    <source>
        <dbReference type="Proteomes" id="UP001295684"/>
    </source>
</evidence>
<dbReference type="Proteomes" id="UP001295684">
    <property type="component" value="Unassembled WGS sequence"/>
</dbReference>
<organism evidence="2 3">
    <name type="scientific">Euplotes crassus</name>
    <dbReference type="NCBI Taxonomy" id="5936"/>
    <lineage>
        <taxon>Eukaryota</taxon>
        <taxon>Sar</taxon>
        <taxon>Alveolata</taxon>
        <taxon>Ciliophora</taxon>
        <taxon>Intramacronucleata</taxon>
        <taxon>Spirotrichea</taxon>
        <taxon>Hypotrichia</taxon>
        <taxon>Euplotida</taxon>
        <taxon>Euplotidae</taxon>
        <taxon>Moneuplotes</taxon>
    </lineage>
</organism>
<protein>
    <submittedName>
        <fullName evidence="2">Uncharacterized protein</fullName>
    </submittedName>
</protein>
<proteinExistence type="predicted"/>